<dbReference type="Pfam" id="PF09719">
    <property type="entry name" value="C_GCAxxG_C_C"/>
    <property type="match status" value="1"/>
</dbReference>
<gene>
    <name evidence="2" type="ORF">EYW49_14865</name>
</gene>
<dbReference type="AlphaFoldDB" id="A0A4Q9VKZ8"/>
<organism evidence="2 3">
    <name type="scientific">Siculibacillus lacustris</name>
    <dbReference type="NCBI Taxonomy" id="1549641"/>
    <lineage>
        <taxon>Bacteria</taxon>
        <taxon>Pseudomonadati</taxon>
        <taxon>Pseudomonadota</taxon>
        <taxon>Alphaproteobacteria</taxon>
        <taxon>Hyphomicrobiales</taxon>
        <taxon>Ancalomicrobiaceae</taxon>
        <taxon>Siculibacillus</taxon>
    </lineage>
</organism>
<reference evidence="2 3" key="1">
    <citation type="submission" date="2019-02" db="EMBL/GenBank/DDBJ databases">
        <title>Siculibacillus lacustris gen. nov., sp. nov., a new rosette-forming bacterium isolated from a freshwater crater lake (Lake St. Ana, Romania).</title>
        <authorList>
            <person name="Felfoldi T."/>
            <person name="Marton Z."/>
            <person name="Szabo A."/>
            <person name="Mentes A."/>
            <person name="Boka K."/>
            <person name="Marialigeti K."/>
            <person name="Mathe I."/>
            <person name="Koncz M."/>
            <person name="Schumann P."/>
            <person name="Toth E."/>
        </authorList>
    </citation>
    <scope>NUCLEOTIDE SEQUENCE [LARGE SCALE GENOMIC DNA]</scope>
    <source>
        <strain evidence="2 3">SA-279</strain>
    </source>
</reference>
<proteinExistence type="predicted"/>
<keyword evidence="3" id="KW-1185">Reference proteome</keyword>
<comment type="caution">
    <text evidence="2">The sequence shown here is derived from an EMBL/GenBank/DDBJ whole genome shotgun (WGS) entry which is preliminary data.</text>
</comment>
<dbReference type="Proteomes" id="UP000292781">
    <property type="component" value="Unassembled WGS sequence"/>
</dbReference>
<protein>
    <submittedName>
        <fullName evidence="2">C_GCAxxG_C_C family protein</fullName>
    </submittedName>
</protein>
<name>A0A4Q9VKZ8_9HYPH</name>
<feature type="region of interest" description="Disordered" evidence="1">
    <location>
        <begin position="33"/>
        <end position="66"/>
    </location>
</feature>
<evidence type="ECO:0000313" key="3">
    <source>
        <dbReference type="Proteomes" id="UP000292781"/>
    </source>
</evidence>
<evidence type="ECO:0000256" key="1">
    <source>
        <dbReference type="SAM" id="MobiDB-lite"/>
    </source>
</evidence>
<dbReference type="OrthoDB" id="163426at2"/>
<evidence type="ECO:0000313" key="2">
    <source>
        <dbReference type="EMBL" id="TBW36125.1"/>
    </source>
</evidence>
<dbReference type="NCBIfam" id="NF045669">
    <property type="entry name" value="DVU1555_fam_CGA"/>
    <property type="match status" value="1"/>
</dbReference>
<sequence length="219" mass="23031">MVRGSLGSAARLGRPLRLRQRIAGSAVGRVLRPDRGSGAAGGAGLFPGDRRSRRRPARDVGGRGGEGMTDAGFRIAELLLSGLRCSHVLVRLALEAQGRDDPDLVRAMSGLANGMGQGFNCGALSGGCCVLGLVAGRAGESEADDPRFAAALDAFTGWFHAAAHERWGGIDCADIMKFDPVLKAERCPALILEVWEQLCDTLADHGFDVAEPPDAEGRR</sequence>
<accession>A0A4Q9VKZ8</accession>
<dbReference type="EMBL" id="SJFN01000022">
    <property type="protein sequence ID" value="TBW36125.1"/>
    <property type="molecule type" value="Genomic_DNA"/>
</dbReference>
<dbReference type="InterPro" id="IPR010181">
    <property type="entry name" value="CGCAxxGCC_motif"/>
</dbReference>